<name>A0A1G9UN13_ALLAB</name>
<dbReference type="RefSeq" id="WP_043812291.1">
    <property type="nucleotide sequence ID" value="NZ_JOEF01000014.1"/>
</dbReference>
<dbReference type="STRING" id="211114.SAMN04489726_2487"/>
<organism evidence="1 2">
    <name type="scientific">Allokutzneria albata</name>
    <name type="common">Kibdelosporangium albatum</name>
    <dbReference type="NCBI Taxonomy" id="211114"/>
    <lineage>
        <taxon>Bacteria</taxon>
        <taxon>Bacillati</taxon>
        <taxon>Actinomycetota</taxon>
        <taxon>Actinomycetes</taxon>
        <taxon>Pseudonocardiales</taxon>
        <taxon>Pseudonocardiaceae</taxon>
        <taxon>Allokutzneria</taxon>
    </lineage>
</organism>
<keyword evidence="2" id="KW-1185">Reference proteome</keyword>
<evidence type="ECO:0000313" key="2">
    <source>
        <dbReference type="Proteomes" id="UP000183376"/>
    </source>
</evidence>
<reference evidence="1 2" key="1">
    <citation type="submission" date="2016-10" db="EMBL/GenBank/DDBJ databases">
        <authorList>
            <person name="de Groot N.N."/>
        </authorList>
    </citation>
    <scope>NUCLEOTIDE SEQUENCE [LARGE SCALE GENOMIC DNA]</scope>
    <source>
        <strain evidence="1 2">DSM 44149</strain>
    </source>
</reference>
<dbReference type="SUPFAM" id="SSF52540">
    <property type="entry name" value="P-loop containing nucleoside triphosphate hydrolases"/>
    <property type="match status" value="1"/>
</dbReference>
<proteinExistence type="predicted"/>
<gene>
    <name evidence="1" type="ORF">SAMN04489726_2487</name>
</gene>
<dbReference type="AlphaFoldDB" id="A0A1G9UN13"/>
<dbReference type="OrthoDB" id="5167319at2"/>
<dbReference type="eggNOG" id="COG1066">
    <property type="taxonomic scope" value="Bacteria"/>
</dbReference>
<evidence type="ECO:0008006" key="3">
    <source>
        <dbReference type="Google" id="ProtNLM"/>
    </source>
</evidence>
<sequence length="638" mass="69357">MATIGDSLVRRQLSRFVGRDAEIGVFRQALAGALDRNVLFVHGPGGLGKTSLLRMMRLLAAEAGHRCYWVDARALAPVPDAVVDALAEATSHDGERAPVVFIDSFERIGACGRTLRQDVLPKLDDNSVVVISGRRPPDSGWRLDGWDQVVAELPLGALTPVEAERLLAAHGVTDSTAAGRLRAWSEGSPLALTLAAGVYLATGATSPRPTTISALFEVVTETELDPAFHDALTVCAIAREVTVGLLAHTLGDSAQAAFDWLAKRSFVDSYGDALTLHDVVRMAVLARVRHRRPDRVMGLKRVLCDHFYARAASGDAGALVDLAHLIESPEIRWGYRWEGSSRFQTDRVRAGDAEVVGQALTARGYREWWAASEPYYTGRPGNVTIARDAAGSPVGHAIFLTPSALPACARTDPFGARLLRHARRLSPEGQAVVWRDTVDLTGEGSHVLAMLNLSAVLRMEVRNPRYALVSAFGHNDRVHAFCEATGGRPVPELETEFDGRRVVVYLIDYGPGGLYVTQRDVVYRELGLAPATGFTAADVRAALDSFASSGELAESPLAQGADIRERADHVRTVLRTAVDLEFGTSPHEQQLRAALTRRFLDGRESHDKIARGLALSRATYFRRLNEAITRLTRHLGFP</sequence>
<dbReference type="Gene3D" id="3.40.50.300">
    <property type="entry name" value="P-loop containing nucleotide triphosphate hydrolases"/>
    <property type="match status" value="1"/>
</dbReference>
<accession>A0A1G9UN13</accession>
<protein>
    <recommendedName>
        <fullName evidence="3">AAA ATPase domain-containing protein</fullName>
    </recommendedName>
</protein>
<dbReference type="Proteomes" id="UP000183376">
    <property type="component" value="Chromosome I"/>
</dbReference>
<evidence type="ECO:0000313" key="1">
    <source>
        <dbReference type="EMBL" id="SDM60905.1"/>
    </source>
</evidence>
<dbReference type="InterPro" id="IPR027417">
    <property type="entry name" value="P-loop_NTPase"/>
</dbReference>
<dbReference type="EMBL" id="LT629701">
    <property type="protein sequence ID" value="SDM60905.1"/>
    <property type="molecule type" value="Genomic_DNA"/>
</dbReference>